<accession>A0A1X2LYS9</accession>
<proteinExistence type="inferred from homology"/>
<evidence type="ECO:0000313" key="4">
    <source>
        <dbReference type="EMBL" id="OSC42340.1"/>
    </source>
</evidence>
<evidence type="ECO:0000259" key="2">
    <source>
        <dbReference type="Pfam" id="PF00823"/>
    </source>
</evidence>
<organism evidence="4 5">
    <name type="scientific">Mycobacterium decipiens</name>
    <dbReference type="NCBI Taxonomy" id="1430326"/>
    <lineage>
        <taxon>Bacteria</taxon>
        <taxon>Bacillati</taxon>
        <taxon>Actinomycetota</taxon>
        <taxon>Actinomycetes</taxon>
        <taxon>Mycobacteriales</taxon>
        <taxon>Mycobacteriaceae</taxon>
        <taxon>Mycobacterium</taxon>
    </lineage>
</organism>
<dbReference type="InterPro" id="IPR038332">
    <property type="entry name" value="PPE_sf"/>
</dbReference>
<evidence type="ECO:0000256" key="1">
    <source>
        <dbReference type="ARBA" id="ARBA00010652"/>
    </source>
</evidence>
<comment type="similarity">
    <text evidence="1">Belongs to the mycobacterial PPE family.</text>
</comment>
<dbReference type="SUPFAM" id="SSF140459">
    <property type="entry name" value="PE/PPE dimer-like"/>
    <property type="match status" value="1"/>
</dbReference>
<reference evidence="4 5" key="1">
    <citation type="submission" date="2017-04" db="EMBL/GenBank/DDBJ databases">
        <title>The new phylogeny of genus Mycobacterium.</title>
        <authorList>
            <person name="Tortoli E."/>
            <person name="Trovato A."/>
            <person name="Cirillo D.M."/>
        </authorList>
    </citation>
    <scope>NUCLEOTIDE SEQUENCE [LARGE SCALE GENOMIC DNA]</scope>
    <source>
        <strain evidence="4 5">TBL 1200985</strain>
    </source>
</reference>
<comment type="caution">
    <text evidence="4">The sequence shown here is derived from an EMBL/GenBank/DDBJ whole genome shotgun (WGS) entry which is preliminary data.</text>
</comment>
<dbReference type="PANTHER" id="PTHR46766:SF1">
    <property type="entry name" value="GLUTAMINE-RICH PROTEIN 2"/>
    <property type="match status" value="1"/>
</dbReference>
<dbReference type="AlphaFoldDB" id="A0A1X2LYS9"/>
<name>A0A1X2LYS9_9MYCO</name>
<sequence>MDFGVLPPEINSGRIYAGPGSGPMLAAAAAWDGLAAELGLAAAGYGSVISELTGAHWAGPASASMVAAVTPYLAWLGATAGQAEQAGMQARAAAAAYELAFVMTVPPPAIAANRALLMALIATNFFGQNTPAIAATEALYVEMWAQDAAAMYTYAGSSATATVLSPFTSAPATTNPAALAGQAAAVGAAAATQAGLSAPTASSTIPQLATAATVPQLLQQFASTTLFPRYSAFAQWLQEHLPGLTPDNRMTIVRFLGLTYFDEGLLQFDASLAQSFIPGTPGGAGDSGSSVLDSWGPSIFSGPRASPSVVGGGVVGGVHTPQPYWYWALDRETVGGSMSAALGKGSSVGPLSVSPDWAVRARLAGPGAWRLPGEEVAPLRSPAEDALLRGIAPMTSAGQSTGGGFVHKYGFRLAVMQRPPFAG</sequence>
<dbReference type="EMBL" id="NCXP01000003">
    <property type="protein sequence ID" value="OSC42340.1"/>
    <property type="molecule type" value="Genomic_DNA"/>
</dbReference>
<dbReference type="OrthoDB" id="4764793at2"/>
<dbReference type="PANTHER" id="PTHR46766">
    <property type="entry name" value="GLUTAMINE-RICH PROTEIN 2"/>
    <property type="match status" value="1"/>
</dbReference>
<evidence type="ECO:0000313" key="5">
    <source>
        <dbReference type="Proteomes" id="UP000193247"/>
    </source>
</evidence>
<dbReference type="Pfam" id="PF12484">
    <property type="entry name" value="PPE-SVP"/>
    <property type="match status" value="1"/>
</dbReference>
<keyword evidence="5" id="KW-1185">Reference proteome</keyword>
<dbReference type="Pfam" id="PF00823">
    <property type="entry name" value="PPE"/>
    <property type="match status" value="1"/>
</dbReference>
<dbReference type="RefSeq" id="WP_085323926.1">
    <property type="nucleotide sequence ID" value="NZ_NCXP01000003.1"/>
</dbReference>
<evidence type="ECO:0008006" key="6">
    <source>
        <dbReference type="Google" id="ProtNLM"/>
    </source>
</evidence>
<dbReference type="Gene3D" id="1.20.1260.20">
    <property type="entry name" value="PPE superfamily"/>
    <property type="match status" value="1"/>
</dbReference>
<evidence type="ECO:0000259" key="3">
    <source>
        <dbReference type="Pfam" id="PF12484"/>
    </source>
</evidence>
<dbReference type="FunFam" id="1.20.1260.20:FF:000001">
    <property type="entry name" value="PPE family protein PPE41"/>
    <property type="match status" value="1"/>
</dbReference>
<dbReference type="InterPro" id="IPR022171">
    <property type="entry name" value="PPE_C"/>
</dbReference>
<dbReference type="GO" id="GO:0052572">
    <property type="term" value="P:response to host immune response"/>
    <property type="evidence" value="ECO:0007669"/>
    <property type="project" value="TreeGrafter"/>
</dbReference>
<dbReference type="InterPro" id="IPR000030">
    <property type="entry name" value="PPE_dom"/>
</dbReference>
<feature type="domain" description="PPE" evidence="2">
    <location>
        <begin position="2"/>
        <end position="163"/>
    </location>
</feature>
<dbReference type="Proteomes" id="UP000193247">
    <property type="component" value="Unassembled WGS sequence"/>
</dbReference>
<feature type="domain" description="PPE family C-terminal" evidence="3">
    <location>
        <begin position="339"/>
        <end position="419"/>
    </location>
</feature>
<gene>
    <name evidence="4" type="ORF">B8W66_05045</name>
</gene>
<protein>
    <recommendedName>
        <fullName evidence="6">PPE family protein</fullName>
    </recommendedName>
</protein>